<evidence type="ECO:0000313" key="4">
    <source>
        <dbReference type="Proteomes" id="UP000297839"/>
    </source>
</evidence>
<keyword evidence="4" id="KW-1185">Reference proteome</keyword>
<dbReference type="PROSITE" id="PS50887">
    <property type="entry name" value="GGDEF"/>
    <property type="match status" value="1"/>
</dbReference>
<evidence type="ECO:0000256" key="1">
    <source>
        <dbReference type="SAM" id="Phobius"/>
    </source>
</evidence>
<feature type="domain" description="GGDEF" evidence="2">
    <location>
        <begin position="249"/>
        <end position="391"/>
    </location>
</feature>
<dbReference type="InterPro" id="IPR029787">
    <property type="entry name" value="Nucleotide_cyclase"/>
</dbReference>
<dbReference type="RefSeq" id="WP_135248073.1">
    <property type="nucleotide sequence ID" value="NZ_SMLK01000001.1"/>
</dbReference>
<dbReference type="OrthoDB" id="8884238at2"/>
<organism evidence="3 4">
    <name type="scientific">Ramlibacter humi</name>
    <dbReference type="NCBI Taxonomy" id="2530451"/>
    <lineage>
        <taxon>Bacteria</taxon>
        <taxon>Pseudomonadati</taxon>
        <taxon>Pseudomonadota</taxon>
        <taxon>Betaproteobacteria</taxon>
        <taxon>Burkholderiales</taxon>
        <taxon>Comamonadaceae</taxon>
        <taxon>Ramlibacter</taxon>
    </lineage>
</organism>
<keyword evidence="1" id="KW-0812">Transmembrane</keyword>
<feature type="transmembrane region" description="Helical" evidence="1">
    <location>
        <begin position="122"/>
        <end position="141"/>
    </location>
</feature>
<protein>
    <submittedName>
        <fullName evidence="3">GGDEF domain-containing protein</fullName>
    </submittedName>
</protein>
<dbReference type="EMBL" id="SMLK01000001">
    <property type="protein sequence ID" value="TFZ08135.1"/>
    <property type="molecule type" value="Genomic_DNA"/>
</dbReference>
<gene>
    <name evidence="3" type="ORF">EZ216_02930</name>
</gene>
<reference evidence="3 4" key="1">
    <citation type="submission" date="2019-03" db="EMBL/GenBank/DDBJ databases">
        <title>Ramlibacter sp. 18x22-1, whole genome shotgun sequence.</title>
        <authorList>
            <person name="Zhang X."/>
            <person name="Feng G."/>
            <person name="Zhu H."/>
        </authorList>
    </citation>
    <scope>NUCLEOTIDE SEQUENCE [LARGE SCALE GENOMIC DNA]</scope>
    <source>
        <strain evidence="3 4">18x22-1</strain>
    </source>
</reference>
<feature type="transmembrane region" description="Helical" evidence="1">
    <location>
        <begin position="69"/>
        <end position="87"/>
    </location>
</feature>
<dbReference type="SMART" id="SM00267">
    <property type="entry name" value="GGDEF"/>
    <property type="match status" value="1"/>
</dbReference>
<sequence>MDSVAVGFWGAFFGAVSLSLFAAVLAFRRSARRVALTGSLSAVVSGLYVLVFLGWLPGLGHDAQLRLDAALAAAASAVLGFLLFWLLGLVRGARVSRAVVLAAAATAAVILFGWTLPAEGALAVAVGMQAALVAAGLGAAGHSAWRGAPPGHLALAGLGFMTTTIAVLTWYAFAPALTPWWLHALGALAAIGYTGSMASALWARYSYLIDVRQAMIHGPSYDPVTRMPSHHETNLLVGEAFAKGYREGRPLGVIVVSIGNFEALEHLHGRAAYNHGLFICAGRLRRITPAGVQLGRLGNDAFLLLMPRPVSAGALIELAQVIAQRVPRPVAIGTTGEMAELETTRTTWVADVGVGVLVAPPQMRAPTAIAAAKAMSRTAWSYASRVAGYDEDARKIAELGAPPGPVAVR</sequence>
<dbReference type="InterPro" id="IPR043128">
    <property type="entry name" value="Rev_trsase/Diguanyl_cyclase"/>
</dbReference>
<dbReference type="Gene3D" id="3.30.70.270">
    <property type="match status" value="1"/>
</dbReference>
<dbReference type="SUPFAM" id="SSF55073">
    <property type="entry name" value="Nucleotide cyclase"/>
    <property type="match status" value="1"/>
</dbReference>
<keyword evidence="1" id="KW-0472">Membrane</keyword>
<feature type="transmembrane region" description="Helical" evidence="1">
    <location>
        <begin position="34"/>
        <end position="57"/>
    </location>
</feature>
<keyword evidence="1" id="KW-1133">Transmembrane helix</keyword>
<evidence type="ECO:0000259" key="2">
    <source>
        <dbReference type="PROSITE" id="PS50887"/>
    </source>
</evidence>
<feature type="transmembrane region" description="Helical" evidence="1">
    <location>
        <begin position="99"/>
        <end position="116"/>
    </location>
</feature>
<evidence type="ECO:0000313" key="3">
    <source>
        <dbReference type="EMBL" id="TFZ08135.1"/>
    </source>
</evidence>
<accession>A0A4Z0CCZ0</accession>
<name>A0A4Z0CCZ0_9BURK</name>
<dbReference type="InterPro" id="IPR000160">
    <property type="entry name" value="GGDEF_dom"/>
</dbReference>
<feature type="transmembrane region" description="Helical" evidence="1">
    <location>
        <begin position="153"/>
        <end position="174"/>
    </location>
</feature>
<proteinExistence type="predicted"/>
<feature type="transmembrane region" description="Helical" evidence="1">
    <location>
        <begin position="6"/>
        <end position="27"/>
    </location>
</feature>
<dbReference type="AlphaFoldDB" id="A0A4Z0CCZ0"/>
<dbReference type="Pfam" id="PF00990">
    <property type="entry name" value="GGDEF"/>
    <property type="match status" value="1"/>
</dbReference>
<dbReference type="Proteomes" id="UP000297839">
    <property type="component" value="Unassembled WGS sequence"/>
</dbReference>
<comment type="caution">
    <text evidence="3">The sequence shown here is derived from an EMBL/GenBank/DDBJ whole genome shotgun (WGS) entry which is preliminary data.</text>
</comment>
<feature type="transmembrane region" description="Helical" evidence="1">
    <location>
        <begin position="180"/>
        <end position="203"/>
    </location>
</feature>